<proteinExistence type="predicted"/>
<dbReference type="Proteomes" id="UP000054560">
    <property type="component" value="Unassembled WGS sequence"/>
</dbReference>
<accession>A0A0L0FQV2</accession>
<keyword evidence="2" id="KW-1185">Reference proteome</keyword>
<sequence>MPYVCCPHTDEQPSTMSIEYARGAIFFLVMPSTSDQYSSRVRPRAYEWTRRVVPIFTEFGIKPLDTWHPTDARLLDAAPTQSDGTHWGRRQTKGHSSEVGMSFVVNLIQQLCPEGRAPPEVSAATGDL</sequence>
<evidence type="ECO:0000313" key="1">
    <source>
        <dbReference type="EMBL" id="KNC79182.1"/>
    </source>
</evidence>
<reference evidence="1 2" key="1">
    <citation type="submission" date="2011-02" db="EMBL/GenBank/DDBJ databases">
        <title>The Genome Sequence of Sphaeroforma arctica JP610.</title>
        <authorList>
            <consortium name="The Broad Institute Genome Sequencing Platform"/>
            <person name="Russ C."/>
            <person name="Cuomo C."/>
            <person name="Young S.K."/>
            <person name="Zeng Q."/>
            <person name="Gargeya S."/>
            <person name="Alvarado L."/>
            <person name="Berlin A."/>
            <person name="Chapman S.B."/>
            <person name="Chen Z."/>
            <person name="Freedman E."/>
            <person name="Gellesch M."/>
            <person name="Goldberg J."/>
            <person name="Griggs A."/>
            <person name="Gujja S."/>
            <person name="Heilman E."/>
            <person name="Heiman D."/>
            <person name="Howarth C."/>
            <person name="Mehta T."/>
            <person name="Neiman D."/>
            <person name="Pearson M."/>
            <person name="Roberts A."/>
            <person name="Saif S."/>
            <person name="Shea T."/>
            <person name="Shenoy N."/>
            <person name="Sisk P."/>
            <person name="Stolte C."/>
            <person name="Sykes S."/>
            <person name="White J."/>
            <person name="Yandava C."/>
            <person name="Burger G."/>
            <person name="Gray M.W."/>
            <person name="Holland P.W.H."/>
            <person name="King N."/>
            <person name="Lang F.B.F."/>
            <person name="Roger A.J."/>
            <person name="Ruiz-Trillo I."/>
            <person name="Haas B."/>
            <person name="Nusbaum C."/>
            <person name="Birren B."/>
        </authorList>
    </citation>
    <scope>NUCLEOTIDE SEQUENCE [LARGE SCALE GENOMIC DNA]</scope>
    <source>
        <strain evidence="1 2">JP610</strain>
    </source>
</reference>
<dbReference type="EMBL" id="KQ242351">
    <property type="protein sequence ID" value="KNC79182.1"/>
    <property type="molecule type" value="Genomic_DNA"/>
</dbReference>
<dbReference type="RefSeq" id="XP_014153084.1">
    <property type="nucleotide sequence ID" value="XM_014297609.1"/>
</dbReference>
<dbReference type="GeneID" id="25908921"/>
<evidence type="ECO:0000313" key="2">
    <source>
        <dbReference type="Proteomes" id="UP000054560"/>
    </source>
</evidence>
<name>A0A0L0FQV2_9EUKA</name>
<protein>
    <submittedName>
        <fullName evidence="1">Uncharacterized protein</fullName>
    </submittedName>
</protein>
<gene>
    <name evidence="1" type="ORF">SARC_08417</name>
</gene>
<dbReference type="AlphaFoldDB" id="A0A0L0FQV2"/>
<organism evidence="1 2">
    <name type="scientific">Sphaeroforma arctica JP610</name>
    <dbReference type="NCBI Taxonomy" id="667725"/>
    <lineage>
        <taxon>Eukaryota</taxon>
        <taxon>Ichthyosporea</taxon>
        <taxon>Ichthyophonida</taxon>
        <taxon>Sphaeroforma</taxon>
    </lineage>
</organism>